<name>A0A0K6S821_9ALVE</name>
<protein>
    <submittedName>
        <fullName evidence="2">Uncharacterized protein</fullName>
    </submittedName>
</protein>
<feature type="region of interest" description="Disordered" evidence="1">
    <location>
        <begin position="87"/>
        <end position="118"/>
    </location>
</feature>
<gene>
    <name evidence="2" type="ORF">Cvel_23055.t2</name>
</gene>
<dbReference type="EMBL" id="CDMZ01001473">
    <property type="protein sequence ID" value="CUC09721.1"/>
    <property type="molecule type" value="Genomic_DNA"/>
</dbReference>
<dbReference type="VEuPathDB" id="CryptoDB:Cvel_23055"/>
<reference evidence="2" key="1">
    <citation type="submission" date="2014-11" db="EMBL/GenBank/DDBJ databases">
        <title>Molecular phylogeny of cliff fern family Woodsiaceae with morphological implications.</title>
        <authorList>
            <person name="Shao Y.-Z."/>
            <person name="Wei R."/>
            <person name="Zhang X.-C."/>
        </authorList>
    </citation>
    <scope>NUCLEOTIDE SEQUENCE</scope>
</reference>
<organism evidence="2">
    <name type="scientific">Chromera velia CCMP2878</name>
    <dbReference type="NCBI Taxonomy" id="1169474"/>
    <lineage>
        <taxon>Eukaryota</taxon>
        <taxon>Sar</taxon>
        <taxon>Alveolata</taxon>
        <taxon>Colpodellida</taxon>
        <taxon>Chromeraceae</taxon>
        <taxon>Chromera</taxon>
    </lineage>
</organism>
<proteinExistence type="predicted"/>
<accession>A0A0K6S821</accession>
<sequence>MFRIYQDSTPSCACSQNCGGRWVRRAVVIADTFFLYCKEGQNPLQKEKSAQESRGEMEITTQTAVWRPSSFRTRQHCLFVYNMAGAEEKEGEDQTERQTEGGEGNTMEGGEDAQYETTKEQMVPFEGCEEAFWKAKDPKFILQVRWLYGQRRDVLGKGGGDRASLRGLMVAGGVSGFFRHWALGLSSVRVLSVGACDVGNERDQAGAHRVPHKGLVNKGGNVWASRAASVITSVKATN</sequence>
<dbReference type="AlphaFoldDB" id="A0A0K6S821"/>
<evidence type="ECO:0000313" key="2">
    <source>
        <dbReference type="EMBL" id="CUC09721.1"/>
    </source>
</evidence>
<evidence type="ECO:0000256" key="1">
    <source>
        <dbReference type="SAM" id="MobiDB-lite"/>
    </source>
</evidence>
<feature type="compositionally biased region" description="Basic and acidic residues" evidence="1">
    <location>
        <begin position="87"/>
        <end position="100"/>
    </location>
</feature>